<dbReference type="SUPFAM" id="SSF53383">
    <property type="entry name" value="PLP-dependent transferases"/>
    <property type="match status" value="1"/>
</dbReference>
<dbReference type="RefSeq" id="WP_381484443.1">
    <property type="nucleotide sequence ID" value="NZ_JBHTIK010000001.1"/>
</dbReference>
<dbReference type="InterPro" id="IPR015421">
    <property type="entry name" value="PyrdxlP-dep_Trfase_major"/>
</dbReference>
<evidence type="ECO:0000313" key="7">
    <source>
        <dbReference type="Proteomes" id="UP001597124"/>
    </source>
</evidence>
<name>A0ABW3BYS5_SPHXN</name>
<comment type="caution">
    <text evidence="6">The sequence shown here is derived from an EMBL/GenBank/DDBJ whole genome shotgun (WGS) entry which is preliminary data.</text>
</comment>
<evidence type="ECO:0000256" key="3">
    <source>
        <dbReference type="ARBA" id="ARBA00011881"/>
    </source>
</evidence>
<dbReference type="Proteomes" id="UP001597124">
    <property type="component" value="Unassembled WGS sequence"/>
</dbReference>
<evidence type="ECO:0000256" key="4">
    <source>
        <dbReference type="ARBA" id="ARBA00022898"/>
    </source>
</evidence>
<dbReference type="InterPro" id="IPR015422">
    <property type="entry name" value="PyrdxlP-dep_Trfase_small"/>
</dbReference>
<evidence type="ECO:0000313" key="6">
    <source>
        <dbReference type="EMBL" id="MFD0846709.1"/>
    </source>
</evidence>
<dbReference type="PANTHER" id="PTHR48097">
    <property type="entry name" value="L-THREONINE ALDOLASE-RELATED"/>
    <property type="match status" value="1"/>
</dbReference>
<dbReference type="EMBL" id="JBHTIK010000001">
    <property type="protein sequence ID" value="MFD0846709.1"/>
    <property type="molecule type" value="Genomic_DNA"/>
</dbReference>
<dbReference type="Pfam" id="PF01212">
    <property type="entry name" value="Beta_elim_lyase"/>
    <property type="match status" value="1"/>
</dbReference>
<proteinExistence type="inferred from homology"/>
<dbReference type="InterPro" id="IPR015424">
    <property type="entry name" value="PyrdxlP-dep_Trfase"/>
</dbReference>
<organism evidence="6 7">
    <name type="scientific">Sphingosinicella xenopeptidilytica</name>
    <dbReference type="NCBI Taxonomy" id="364098"/>
    <lineage>
        <taxon>Bacteria</taxon>
        <taxon>Pseudomonadati</taxon>
        <taxon>Pseudomonadota</taxon>
        <taxon>Alphaproteobacteria</taxon>
        <taxon>Sphingomonadales</taxon>
        <taxon>Sphingosinicellaceae</taxon>
        <taxon>Sphingosinicella</taxon>
    </lineage>
</organism>
<accession>A0ABW3BYS5</accession>
<keyword evidence="7" id="KW-1185">Reference proteome</keyword>
<gene>
    <name evidence="6" type="ORF">ACFQ00_00080</name>
</gene>
<evidence type="ECO:0000256" key="2">
    <source>
        <dbReference type="ARBA" id="ARBA00006966"/>
    </source>
</evidence>
<reference evidence="7" key="1">
    <citation type="journal article" date="2019" name="Int. J. Syst. Evol. Microbiol.">
        <title>The Global Catalogue of Microorganisms (GCM) 10K type strain sequencing project: providing services to taxonomists for standard genome sequencing and annotation.</title>
        <authorList>
            <consortium name="The Broad Institute Genomics Platform"/>
            <consortium name="The Broad Institute Genome Sequencing Center for Infectious Disease"/>
            <person name="Wu L."/>
            <person name="Ma J."/>
        </authorList>
    </citation>
    <scope>NUCLEOTIDE SEQUENCE [LARGE SCALE GENOMIC DNA]</scope>
    <source>
        <strain evidence="7">CCUG 52537</strain>
    </source>
</reference>
<dbReference type="Gene3D" id="3.90.1150.10">
    <property type="entry name" value="Aspartate Aminotransferase, domain 1"/>
    <property type="match status" value="1"/>
</dbReference>
<dbReference type="Gene3D" id="3.40.640.10">
    <property type="entry name" value="Type I PLP-dependent aspartate aminotransferase-like (Major domain)"/>
    <property type="match status" value="1"/>
</dbReference>
<dbReference type="InterPro" id="IPR001597">
    <property type="entry name" value="ArAA_b-elim_lyase/Thr_aldolase"/>
</dbReference>
<comment type="cofactor">
    <cofactor evidence="1">
        <name>pyridoxal 5'-phosphate</name>
        <dbReference type="ChEBI" id="CHEBI:597326"/>
    </cofactor>
</comment>
<keyword evidence="4" id="KW-0663">Pyridoxal phosphate</keyword>
<evidence type="ECO:0000259" key="5">
    <source>
        <dbReference type="Pfam" id="PF01212"/>
    </source>
</evidence>
<protein>
    <submittedName>
        <fullName evidence="6">Threonine aldolase family protein</fullName>
    </submittedName>
</protein>
<sequence length="334" mass="34999">MYFVSDNAAAACPEVIEAVLAANTGIAGTYDNDTLTQRLNGVFGEFFGRECSVFAVGSGTAANCLGLAAMVPPWGAIVCHREAHIQVDEAGAPAFFSGGAALILAEGDAAKLSVEGVRAAVAGMRGDVHQVVPSVLSMTQATEYGCVYTPDEVAALGDEAKRRGWRLHMDGARFANALGHLGCAPADITWRAGVDMLSFGFIKNGGMSTEAIVVFDPALAETLPHRKKRAGQMPSKGRYAAAQLLAMIETGAWERNARAANAAATRIAAAAGDRLIYPAEANEVFVRASPEDSAALRAQGFQFYDWAPGEIRLVTAWDTPEAHVQALTAALAGL</sequence>
<feature type="domain" description="Aromatic amino acid beta-eliminating lyase/threonine aldolase" evidence="5">
    <location>
        <begin position="3"/>
        <end position="285"/>
    </location>
</feature>
<dbReference type="PANTHER" id="PTHR48097:SF5">
    <property type="entry name" value="LOW SPECIFICITY L-THREONINE ALDOLASE"/>
    <property type="match status" value="1"/>
</dbReference>
<comment type="subunit">
    <text evidence="3">Homotetramer.</text>
</comment>
<evidence type="ECO:0000256" key="1">
    <source>
        <dbReference type="ARBA" id="ARBA00001933"/>
    </source>
</evidence>
<comment type="similarity">
    <text evidence="2">Belongs to the threonine aldolase family.</text>
</comment>